<keyword evidence="3" id="KW-0413">Isomerase</keyword>
<proteinExistence type="predicted"/>
<reference evidence="3 4" key="1">
    <citation type="submission" date="2024-06" db="EMBL/GenBank/DDBJ databases">
        <title>A chromosome level genome sequence of Diviner's sage (Salvia divinorum).</title>
        <authorList>
            <person name="Ford S.A."/>
            <person name="Ro D.-K."/>
            <person name="Ness R.W."/>
            <person name="Phillips M.A."/>
        </authorList>
    </citation>
    <scope>NUCLEOTIDE SEQUENCE [LARGE SCALE GENOMIC DNA]</scope>
    <source>
        <strain evidence="3">SAF-2024a</strain>
        <tissue evidence="3">Leaf</tissue>
    </source>
</reference>
<comment type="caution">
    <text evidence="3">The sequence shown here is derived from an EMBL/GenBank/DDBJ whole genome shotgun (WGS) entry which is preliminary data.</text>
</comment>
<evidence type="ECO:0000313" key="3">
    <source>
        <dbReference type="EMBL" id="KAL1535247.1"/>
    </source>
</evidence>
<evidence type="ECO:0000259" key="1">
    <source>
        <dbReference type="Pfam" id="PF13966"/>
    </source>
</evidence>
<feature type="domain" description="eIF3h C-terminal" evidence="2">
    <location>
        <begin position="1"/>
        <end position="64"/>
    </location>
</feature>
<dbReference type="EMBL" id="JBEAFC010000012">
    <property type="protein sequence ID" value="KAL1535247.1"/>
    <property type="molecule type" value="Genomic_DNA"/>
</dbReference>
<name>A0ABD1FU99_SALDI</name>
<evidence type="ECO:0000259" key="2">
    <source>
        <dbReference type="Pfam" id="PF19445"/>
    </source>
</evidence>
<evidence type="ECO:0000313" key="4">
    <source>
        <dbReference type="Proteomes" id="UP001567538"/>
    </source>
</evidence>
<organism evidence="3 4">
    <name type="scientific">Salvia divinorum</name>
    <name type="common">Maria pastora</name>
    <name type="synonym">Diviner's sage</name>
    <dbReference type="NCBI Taxonomy" id="28513"/>
    <lineage>
        <taxon>Eukaryota</taxon>
        <taxon>Viridiplantae</taxon>
        <taxon>Streptophyta</taxon>
        <taxon>Embryophyta</taxon>
        <taxon>Tracheophyta</taxon>
        <taxon>Spermatophyta</taxon>
        <taxon>Magnoliopsida</taxon>
        <taxon>eudicotyledons</taxon>
        <taxon>Gunneridae</taxon>
        <taxon>Pentapetalae</taxon>
        <taxon>asterids</taxon>
        <taxon>lamiids</taxon>
        <taxon>Lamiales</taxon>
        <taxon>Lamiaceae</taxon>
        <taxon>Nepetoideae</taxon>
        <taxon>Mentheae</taxon>
        <taxon>Salviinae</taxon>
        <taxon>Salvia</taxon>
        <taxon>Salvia subgen. Calosphace</taxon>
    </lineage>
</organism>
<dbReference type="AlphaFoldDB" id="A0ABD1FU99"/>
<dbReference type="InterPro" id="IPR045810">
    <property type="entry name" value="eIF3h_C"/>
</dbReference>
<feature type="domain" description="Reverse transcriptase zinc-binding" evidence="1">
    <location>
        <begin position="144"/>
        <end position="230"/>
    </location>
</feature>
<dbReference type="GO" id="GO:0090471">
    <property type="term" value="F:9,15,9'-tri-cis-zeta-carotene isomerase activity"/>
    <property type="evidence" value="ECO:0007669"/>
    <property type="project" value="UniProtKB-EC"/>
</dbReference>
<protein>
    <submittedName>
        <fullName evidence="3">Zeta-carotene isomerase</fullName>
        <ecNumber evidence="3">5.2.1.12</ecNumber>
    </submittedName>
</protein>
<dbReference type="EC" id="5.2.1.12" evidence="3"/>
<accession>A0ABD1FU99</accession>
<dbReference type="Pfam" id="PF19445">
    <property type="entry name" value="eIF3h_C"/>
    <property type="match status" value="1"/>
</dbReference>
<keyword evidence="4" id="KW-1185">Reference proteome</keyword>
<gene>
    <name evidence="3" type="ORF">AAHA92_31327</name>
</gene>
<dbReference type="InterPro" id="IPR026960">
    <property type="entry name" value="RVT-Znf"/>
</dbReference>
<sequence length="237" mass="27217">MELYRTNNFKGEKLREKNLSFVDIFEEIPIKVSSSALISAFMTELEADTPVTQIISLVPWTNSSSGNKTWFSRDEPLRNLCFDDRVNPKVADLWSDGLWSQPKLLRLHYQYGLPRAVIDDILNIPILAGEKDLPRWTLSPLGNFTVTSVWESNRAHRPIIPAWAALWNDNLTTSMSIFLWRLLSNRIPVDAKLQWRKIELASKCLCCPESPKIETLQHLFVNGLVASKVWKEFCCPT</sequence>
<dbReference type="Proteomes" id="UP001567538">
    <property type="component" value="Unassembled WGS sequence"/>
</dbReference>
<dbReference type="Pfam" id="PF13966">
    <property type="entry name" value="zf-RVT"/>
    <property type="match status" value="1"/>
</dbReference>